<evidence type="ECO:0000313" key="2">
    <source>
        <dbReference type="EMBL" id="GIJ44511.1"/>
    </source>
</evidence>
<accession>A0A8J3YIE1</accession>
<dbReference type="EMBL" id="BOPF01000004">
    <property type="protein sequence ID" value="GIJ44511.1"/>
    <property type="molecule type" value="Genomic_DNA"/>
</dbReference>
<evidence type="ECO:0000256" key="1">
    <source>
        <dbReference type="SAM" id="MobiDB-lite"/>
    </source>
</evidence>
<keyword evidence="3" id="KW-1185">Reference proteome</keyword>
<protein>
    <submittedName>
        <fullName evidence="2">Uncharacterized protein</fullName>
    </submittedName>
</protein>
<comment type="caution">
    <text evidence="2">The sequence shown here is derived from an EMBL/GenBank/DDBJ whole genome shotgun (WGS) entry which is preliminary data.</text>
</comment>
<feature type="compositionally biased region" description="Basic and acidic residues" evidence="1">
    <location>
        <begin position="83"/>
        <end position="92"/>
    </location>
</feature>
<sequence length="112" mass="12766">MTTFIVDEHHVFHSCPANLTPHVITIHRRIVDTVHTGRCLAPFSIEQADRIVTADCRRYAPFDDQCRNCRHVINVRTVTSEFRGWEGPENTRPDNIPADNTPTQCPASRDAE</sequence>
<dbReference type="AlphaFoldDB" id="A0A8J3YIE1"/>
<reference evidence="2" key="1">
    <citation type="submission" date="2021-01" db="EMBL/GenBank/DDBJ databases">
        <title>Whole genome shotgun sequence of Virgisporangium aliadipatigenens NBRC 105644.</title>
        <authorList>
            <person name="Komaki H."/>
            <person name="Tamura T."/>
        </authorList>
    </citation>
    <scope>NUCLEOTIDE SEQUENCE</scope>
    <source>
        <strain evidence="2">NBRC 105644</strain>
    </source>
</reference>
<feature type="region of interest" description="Disordered" evidence="1">
    <location>
        <begin position="83"/>
        <end position="112"/>
    </location>
</feature>
<name>A0A8J3YIE1_9ACTN</name>
<proteinExistence type="predicted"/>
<evidence type="ECO:0000313" key="3">
    <source>
        <dbReference type="Proteomes" id="UP000619260"/>
    </source>
</evidence>
<dbReference type="Proteomes" id="UP000619260">
    <property type="component" value="Unassembled WGS sequence"/>
</dbReference>
<gene>
    <name evidence="2" type="ORF">Val02_13970</name>
</gene>
<dbReference type="RefSeq" id="WP_203898086.1">
    <property type="nucleotide sequence ID" value="NZ_BOPF01000004.1"/>
</dbReference>
<organism evidence="2 3">
    <name type="scientific">Virgisporangium aliadipatigenens</name>
    <dbReference type="NCBI Taxonomy" id="741659"/>
    <lineage>
        <taxon>Bacteria</taxon>
        <taxon>Bacillati</taxon>
        <taxon>Actinomycetota</taxon>
        <taxon>Actinomycetes</taxon>
        <taxon>Micromonosporales</taxon>
        <taxon>Micromonosporaceae</taxon>
        <taxon>Virgisporangium</taxon>
    </lineage>
</organism>